<dbReference type="GO" id="GO:0046872">
    <property type="term" value="F:metal ion binding"/>
    <property type="evidence" value="ECO:0007669"/>
    <property type="project" value="UniProtKB-KW"/>
</dbReference>
<accession>A0ABD0TFT0</accession>
<evidence type="ECO:0000256" key="2">
    <source>
        <dbReference type="ARBA" id="ARBA00022723"/>
    </source>
</evidence>
<dbReference type="PANTHER" id="PTHR24300">
    <property type="entry name" value="CYTOCHROME P450 508A4-RELATED"/>
    <property type="match status" value="1"/>
</dbReference>
<keyword evidence="2 5" id="KW-0479">Metal-binding</keyword>
<dbReference type="Pfam" id="PF00067">
    <property type="entry name" value="p450"/>
    <property type="match status" value="1"/>
</dbReference>
<dbReference type="AlphaFoldDB" id="A0ABD0TFT0"/>
<dbReference type="SUPFAM" id="SSF48264">
    <property type="entry name" value="Cytochrome P450"/>
    <property type="match status" value="1"/>
</dbReference>
<evidence type="ECO:0000313" key="7">
    <source>
        <dbReference type="Proteomes" id="UP001549921"/>
    </source>
</evidence>
<proteinExistence type="inferred from homology"/>
<evidence type="ECO:0000256" key="5">
    <source>
        <dbReference type="PIRSR" id="PIRSR602401-1"/>
    </source>
</evidence>
<evidence type="ECO:0000313" key="6">
    <source>
        <dbReference type="EMBL" id="KAL0841940.1"/>
    </source>
</evidence>
<keyword evidence="4" id="KW-0503">Monooxygenase</keyword>
<comment type="caution">
    <text evidence="6">The sequence shown here is derived from an EMBL/GenBank/DDBJ whole genome shotgun (WGS) entry which is preliminary data.</text>
</comment>
<feature type="binding site" description="axial binding residue" evidence="5">
    <location>
        <position position="484"/>
    </location>
    <ligand>
        <name>heme</name>
        <dbReference type="ChEBI" id="CHEBI:30413"/>
    </ligand>
    <ligandPart>
        <name>Fe</name>
        <dbReference type="ChEBI" id="CHEBI:18248"/>
    </ligandPart>
</feature>
<sequence>MDFFFVWLITFVLGFWIFRKINQWRNLPPGPWGLPILGYLPFIDRHQPHLTLTKLSKTYGPIYGIGMGSIYAVVLSDHKLVRDAFAKDTFSGRAPLYLTHGIMHGNGIICAEGPLWKDQRKQVSAWLKSFGMSKHSIFREKLGKRIAAGVYELLENVDKTSGSPIDLTLMLTNSLGNVVNEIIFGFKYPPEDKTWHWLRQIQEEGCHEMGVAGVVNFLPFVRHFSSSIRNIFEMLVRGQAQTHRLYASIIARRRKMLGFETPKGAEYPPHADLFDDHPDGHIKCVKYSKHASNTEEHFFDPNILIPMEDECILDNFLKEQKRRFENGEDSARFMTDEQLHYLLADMFGAGLDTTAVTLAWFLLYMALHPEEQELVRKEILDVYPEDGDVDGSRLPYLMAAICETQRIRSIVPVGIPHGCVQDTYIGKYKVPKGAMVIPLQWAIHMDPTVWKNPEEYKPSRFLAADGSLLKPQEFIPFQTGKRMCPGDELSRMLACSLVARLFRRRRIRLASDPPTAVQMQGTVGVTLAPPVVQYYCDAL</sequence>
<gene>
    <name evidence="6" type="ORF">ABMA28_014168</name>
</gene>
<dbReference type="GO" id="GO:0004497">
    <property type="term" value="F:monooxygenase activity"/>
    <property type="evidence" value="ECO:0007669"/>
    <property type="project" value="UniProtKB-KW"/>
</dbReference>
<dbReference type="InterPro" id="IPR050182">
    <property type="entry name" value="Cytochrome_P450_fam2"/>
</dbReference>
<dbReference type="InterPro" id="IPR001128">
    <property type="entry name" value="Cyt_P450"/>
</dbReference>
<dbReference type="PRINTS" id="PR00463">
    <property type="entry name" value="EP450I"/>
</dbReference>
<protein>
    <recommendedName>
        <fullName evidence="8">Cytochrome P450 306a1</fullName>
    </recommendedName>
</protein>
<keyword evidence="4" id="KW-0560">Oxidoreductase</keyword>
<dbReference type="Gene3D" id="1.10.630.10">
    <property type="entry name" value="Cytochrome P450"/>
    <property type="match status" value="1"/>
</dbReference>
<dbReference type="PANTHER" id="PTHR24300:SF403">
    <property type="entry name" value="CYTOCHROME P450 306A1"/>
    <property type="match status" value="1"/>
</dbReference>
<evidence type="ECO:0000256" key="1">
    <source>
        <dbReference type="ARBA" id="ARBA00010617"/>
    </source>
</evidence>
<comment type="similarity">
    <text evidence="1">Belongs to the cytochrome P450 family.</text>
</comment>
<organism evidence="6 7">
    <name type="scientific">Loxostege sticticalis</name>
    <name type="common">Beet webworm moth</name>
    <dbReference type="NCBI Taxonomy" id="481309"/>
    <lineage>
        <taxon>Eukaryota</taxon>
        <taxon>Metazoa</taxon>
        <taxon>Ecdysozoa</taxon>
        <taxon>Arthropoda</taxon>
        <taxon>Hexapoda</taxon>
        <taxon>Insecta</taxon>
        <taxon>Pterygota</taxon>
        <taxon>Neoptera</taxon>
        <taxon>Endopterygota</taxon>
        <taxon>Lepidoptera</taxon>
        <taxon>Glossata</taxon>
        <taxon>Ditrysia</taxon>
        <taxon>Pyraloidea</taxon>
        <taxon>Crambidae</taxon>
        <taxon>Pyraustinae</taxon>
        <taxon>Loxostege</taxon>
    </lineage>
</organism>
<reference evidence="6 7" key="1">
    <citation type="submission" date="2024-06" db="EMBL/GenBank/DDBJ databases">
        <title>A chromosome-level genome assembly of beet webworm, Loxostege sticticalis.</title>
        <authorList>
            <person name="Zhang Y."/>
        </authorList>
    </citation>
    <scope>NUCLEOTIDE SEQUENCE [LARGE SCALE GENOMIC DNA]</scope>
    <source>
        <strain evidence="6">AQ028</strain>
        <tissue evidence="6">Male pupae</tissue>
    </source>
</reference>
<dbReference type="Proteomes" id="UP001549921">
    <property type="component" value="Unassembled WGS sequence"/>
</dbReference>
<keyword evidence="5" id="KW-0349">Heme</keyword>
<dbReference type="EMBL" id="JBEDNZ010000005">
    <property type="protein sequence ID" value="KAL0841940.1"/>
    <property type="molecule type" value="Genomic_DNA"/>
</dbReference>
<evidence type="ECO:0000256" key="4">
    <source>
        <dbReference type="ARBA" id="ARBA00023033"/>
    </source>
</evidence>
<dbReference type="InterPro" id="IPR036396">
    <property type="entry name" value="Cyt_P450_sf"/>
</dbReference>
<evidence type="ECO:0008006" key="8">
    <source>
        <dbReference type="Google" id="ProtNLM"/>
    </source>
</evidence>
<comment type="cofactor">
    <cofactor evidence="5">
        <name>heme</name>
        <dbReference type="ChEBI" id="CHEBI:30413"/>
    </cofactor>
</comment>
<dbReference type="InterPro" id="IPR002401">
    <property type="entry name" value="Cyt_P450_E_grp-I"/>
</dbReference>
<name>A0ABD0TFT0_LOXSC</name>
<keyword evidence="3 5" id="KW-0408">Iron</keyword>
<dbReference type="PRINTS" id="PR00385">
    <property type="entry name" value="P450"/>
</dbReference>
<evidence type="ECO:0000256" key="3">
    <source>
        <dbReference type="ARBA" id="ARBA00023004"/>
    </source>
</evidence>